<dbReference type="Pfam" id="PF07971">
    <property type="entry name" value="Glyco_hydro_92"/>
    <property type="match status" value="1"/>
</dbReference>
<evidence type="ECO:0000313" key="6">
    <source>
        <dbReference type="EMBL" id="MBM6857281.1"/>
    </source>
</evidence>
<feature type="domain" description="Glycosyl hydrolase family 92" evidence="4">
    <location>
        <begin position="278"/>
        <end position="749"/>
    </location>
</feature>
<dbReference type="FunFam" id="3.30.2080.10:FF:000001">
    <property type="entry name" value="Alpha-1,2-mannosidase subfamily"/>
    <property type="match status" value="1"/>
</dbReference>
<proteinExistence type="predicted"/>
<evidence type="ECO:0000259" key="5">
    <source>
        <dbReference type="Pfam" id="PF17678"/>
    </source>
</evidence>
<dbReference type="PANTHER" id="PTHR12143:SF38">
    <property type="entry name" value="ALPHA-1,2-MANNOSIDASE FAMILY PROTEIN (AFU_ORTHOLOGUE AFUA_5G10520)"/>
    <property type="match status" value="1"/>
</dbReference>
<dbReference type="InterPro" id="IPR008928">
    <property type="entry name" value="6-hairpin_glycosidase_sf"/>
</dbReference>
<evidence type="ECO:0000256" key="2">
    <source>
        <dbReference type="ARBA" id="ARBA00011245"/>
    </source>
</evidence>
<sequence length="763" mass="86704">MKRNILKTLLLGCCISLNLPIQGIESKNYEKEFPLSRYVDPRIGSEGLGRVFIGPSCPFGMVKPSPDCTPSPNSGWLPMPVRVDGFAQVHVSGTGGGPKYGNILVAPFCGALDRTQHIDYREYENIRLGYYDTRFKQSGIRTEITTAERASFYRFTYPQTDKSLAIDAGFFLGESPVPDAREAQQFVGSEIQILSDHEVCGYTRIRGGWNNGRAYTVYFYAETDQPFSETATWKGDSITADRSQYDSHQKTGALLRFREGSNTLQLKVGISFLSCLRAKANAHNEITHWSFEKVHNELLGKWEALFSKIEIDEKASEAHKRMFYTGLYHTMLMPVDRTGENPLWSDPEPYYDDFYAIWDTYRTSSPLITLIAPKREADIVRSLINIYKRDGYMPDARSGNCNGRTQGGSNAEIVIADAFVKGLKGIDYELALQAMLKDATVDPGSNHEAEGRGGLREYLELGYVPWGIDRAGNRTVEYSYCDYAIALVAKGLGKEELYRHYLKQSGNWKNLWRDDYRHSGAQGFIMPRDAQGQWLDSLPYGHSRVMQPKYAYTPMTFEGPWYTPWWSMFFYEASSWEYSLSIPHDVPGLIEKCGGPQAFEQRLDTFFIRNYYNVNNEPSFLTPCLYHWLSKPWKSSDRIHTILAESYNDGPVGLPGNDDSGAMSSWLAFHMMGLYPNAGQDYYLINTPLLHTTTLHLEDGHDFRIVAEGLSEKNRYIQSVTLNGQDYPYSTLRHKDLTEGGTLVLKMGQKPSEWGKEMFKPEK</sequence>
<dbReference type="SUPFAM" id="SSF48208">
    <property type="entry name" value="Six-hairpin glycosidases"/>
    <property type="match status" value="1"/>
</dbReference>
<reference evidence="6 7" key="1">
    <citation type="journal article" date="2021" name="Sci. Rep.">
        <title>The distribution of antibiotic resistance genes in chicken gut microbiota commensals.</title>
        <authorList>
            <person name="Juricova H."/>
            <person name="Matiasovicova J."/>
            <person name="Kubasova T."/>
            <person name="Cejkova D."/>
            <person name="Rychlik I."/>
        </authorList>
    </citation>
    <scope>NUCLEOTIDE SEQUENCE [LARGE SCALE GENOMIC DNA]</scope>
    <source>
        <strain evidence="6 7">An421</strain>
    </source>
</reference>
<evidence type="ECO:0000256" key="3">
    <source>
        <dbReference type="ARBA" id="ARBA00022837"/>
    </source>
</evidence>
<organism evidence="6 7">
    <name type="scientific">Caecibacteroides pullorum</name>
    <dbReference type="NCBI Taxonomy" id="2725562"/>
    <lineage>
        <taxon>Bacteria</taxon>
        <taxon>Pseudomonadati</taxon>
        <taxon>Bacteroidota</taxon>
        <taxon>Bacteroidia</taxon>
        <taxon>Bacteroidales</taxon>
        <taxon>Bacteroidaceae</taxon>
        <taxon>Caecibacteroides</taxon>
    </lineage>
</organism>
<comment type="subunit">
    <text evidence="2">Monomer.</text>
</comment>
<dbReference type="Gene3D" id="3.30.2080.10">
    <property type="entry name" value="GH92 mannosidase domain"/>
    <property type="match status" value="1"/>
</dbReference>
<dbReference type="AlphaFoldDB" id="A0AA41D8H6"/>
<comment type="cofactor">
    <cofactor evidence="1">
        <name>Ca(2+)</name>
        <dbReference type="ChEBI" id="CHEBI:29108"/>
    </cofactor>
</comment>
<dbReference type="EMBL" id="JACJMO010000007">
    <property type="protein sequence ID" value="MBM6857281.1"/>
    <property type="molecule type" value="Genomic_DNA"/>
</dbReference>
<dbReference type="FunFam" id="1.20.1050.60:FF:000002">
    <property type="entry name" value="Glycosyl hydrolase family 92"/>
    <property type="match status" value="1"/>
</dbReference>
<dbReference type="Gene3D" id="1.20.1050.60">
    <property type="entry name" value="alpha-1,2-mannosidase"/>
    <property type="match status" value="1"/>
</dbReference>
<accession>A0AA41D8H6</accession>
<dbReference type="Gene3D" id="1.20.1610.10">
    <property type="entry name" value="alpha-1,2-mannosidases domains"/>
    <property type="match status" value="1"/>
</dbReference>
<gene>
    <name evidence="6" type="ORF">H6D15_06640</name>
</gene>
<dbReference type="RefSeq" id="WP_204971520.1">
    <property type="nucleotide sequence ID" value="NZ_JAAZTS010000008.1"/>
</dbReference>
<dbReference type="GO" id="GO:0030246">
    <property type="term" value="F:carbohydrate binding"/>
    <property type="evidence" value="ECO:0007669"/>
    <property type="project" value="InterPro"/>
</dbReference>
<keyword evidence="7" id="KW-1185">Reference proteome</keyword>
<name>A0AA41D8H6_9BACT</name>
<comment type="caution">
    <text evidence="6">The sequence shown here is derived from an EMBL/GenBank/DDBJ whole genome shotgun (WGS) entry which is preliminary data.</text>
</comment>
<evidence type="ECO:0000256" key="1">
    <source>
        <dbReference type="ARBA" id="ARBA00001913"/>
    </source>
</evidence>
<dbReference type="GO" id="GO:0005975">
    <property type="term" value="P:carbohydrate metabolic process"/>
    <property type="evidence" value="ECO:0007669"/>
    <property type="project" value="InterPro"/>
</dbReference>
<dbReference type="NCBIfam" id="TIGR01180">
    <property type="entry name" value="aman2_put"/>
    <property type="match status" value="1"/>
</dbReference>
<feature type="domain" description="Glycosyl hydrolase family 92 N-terminal" evidence="5">
    <location>
        <begin position="38"/>
        <end position="271"/>
    </location>
</feature>
<dbReference type="GO" id="GO:0000224">
    <property type="term" value="F:peptide-N4-(N-acetyl-beta-glucosaminyl)asparagine amidase activity"/>
    <property type="evidence" value="ECO:0007669"/>
    <property type="project" value="TreeGrafter"/>
</dbReference>
<dbReference type="InterPro" id="IPR050883">
    <property type="entry name" value="PNGase"/>
</dbReference>
<dbReference type="InterPro" id="IPR014718">
    <property type="entry name" value="GH-type_carb-bd"/>
</dbReference>
<keyword evidence="6" id="KW-0378">Hydrolase</keyword>
<dbReference type="InterPro" id="IPR041371">
    <property type="entry name" value="GH92_N"/>
</dbReference>
<dbReference type="Pfam" id="PF17678">
    <property type="entry name" value="Glyco_hydro_92N"/>
    <property type="match status" value="1"/>
</dbReference>
<dbReference type="InterPro" id="IPR005887">
    <property type="entry name" value="GH92_a_mannosidase_put"/>
</dbReference>
<dbReference type="InterPro" id="IPR012939">
    <property type="entry name" value="Glyco_hydro_92"/>
</dbReference>
<dbReference type="GO" id="GO:0005829">
    <property type="term" value="C:cytosol"/>
    <property type="evidence" value="ECO:0007669"/>
    <property type="project" value="TreeGrafter"/>
</dbReference>
<protein>
    <submittedName>
        <fullName evidence="6">Glycoside hydrolase family 92 protein</fullName>
    </submittedName>
</protein>
<dbReference type="GO" id="GO:0006516">
    <property type="term" value="P:glycoprotein catabolic process"/>
    <property type="evidence" value="ECO:0007669"/>
    <property type="project" value="TreeGrafter"/>
</dbReference>
<evidence type="ECO:0000259" key="4">
    <source>
        <dbReference type="Pfam" id="PF07971"/>
    </source>
</evidence>
<dbReference type="Gene3D" id="2.70.98.10">
    <property type="match status" value="1"/>
</dbReference>
<dbReference type="PANTHER" id="PTHR12143">
    <property type="entry name" value="PEPTIDE N-GLYCANASE PNGASE -RELATED"/>
    <property type="match status" value="1"/>
</dbReference>
<evidence type="ECO:0000313" key="7">
    <source>
        <dbReference type="Proteomes" id="UP000698924"/>
    </source>
</evidence>
<dbReference type="Proteomes" id="UP000698924">
    <property type="component" value="Unassembled WGS sequence"/>
</dbReference>
<keyword evidence="3" id="KW-0106">Calcium</keyword>